<dbReference type="EMBL" id="CP021455">
    <property type="protein sequence ID" value="ARU03544.1"/>
    <property type="molecule type" value="Genomic_DNA"/>
</dbReference>
<dbReference type="AlphaFoldDB" id="A0A1Y0EIT1"/>
<feature type="signal peptide" evidence="2">
    <location>
        <begin position="1"/>
        <end position="35"/>
    </location>
</feature>
<dbReference type="SUPFAM" id="SSF53850">
    <property type="entry name" value="Periplasmic binding protein-like II"/>
    <property type="match status" value="1"/>
</dbReference>
<dbReference type="InterPro" id="IPR042100">
    <property type="entry name" value="Bug_dom1"/>
</dbReference>
<dbReference type="InterPro" id="IPR005064">
    <property type="entry name" value="BUG"/>
</dbReference>
<evidence type="ECO:0000313" key="3">
    <source>
        <dbReference type="EMBL" id="ARU03544.1"/>
    </source>
</evidence>
<dbReference type="RefSeq" id="WP_087276340.1">
    <property type="nucleotide sequence ID" value="NZ_CP021455.1"/>
</dbReference>
<evidence type="ECO:0000256" key="1">
    <source>
        <dbReference type="ARBA" id="ARBA00006987"/>
    </source>
</evidence>
<feature type="chain" id="PRO_5012191915" evidence="2">
    <location>
        <begin position="36"/>
        <end position="342"/>
    </location>
</feature>
<dbReference type="Gene3D" id="3.40.190.10">
    <property type="entry name" value="Periplasmic binding protein-like II"/>
    <property type="match status" value="1"/>
</dbReference>
<protein>
    <submittedName>
        <fullName evidence="3">ABC transporter substrate-binding protein</fullName>
    </submittedName>
</protein>
<sequence>MDTRFTPAHPAPRTALHRRLWLAACVSLIGLPAWAQDAKPADGKWPTHMVRFVAAGPAGSISDTLTRALADHMSRALGQTVIVDNKPGANSAIGASEVARSAPDGHTLLMTNSSSITVNPQLYRKLSYKAESLLPVTPIIEGQFVLAVNPAWAKANKIESAKDLIAWAKAHPGKLRYASAGLGNLAHLTFAMLGNKEGFEAIHVPYKGQAPAQMALMAGEVEAMFDIPNSAPNFETGKIKPLAITAPKRVARLPNVPTMTEAGYPVDVNYWMGVFVPAGTPPAVVSKVNEALRAATHDPKVRTTLTMQGDVLTESADAFGKRIAKEIPQWGAVIQREKIEVD</sequence>
<keyword evidence="2" id="KW-0732">Signal</keyword>
<dbReference type="Gene3D" id="3.40.190.150">
    <property type="entry name" value="Bordetella uptake gene, domain 1"/>
    <property type="match status" value="1"/>
</dbReference>
<evidence type="ECO:0000313" key="4">
    <source>
        <dbReference type="Proteomes" id="UP000196138"/>
    </source>
</evidence>
<dbReference type="PIRSF" id="PIRSF017082">
    <property type="entry name" value="YflP"/>
    <property type="match status" value="1"/>
</dbReference>
<dbReference type="Proteomes" id="UP000196138">
    <property type="component" value="Chromosome"/>
</dbReference>
<dbReference type="CDD" id="cd07012">
    <property type="entry name" value="PBP2_Bug_TTT"/>
    <property type="match status" value="1"/>
</dbReference>
<dbReference type="Pfam" id="PF03401">
    <property type="entry name" value="TctC"/>
    <property type="match status" value="1"/>
</dbReference>
<dbReference type="PANTHER" id="PTHR42928:SF5">
    <property type="entry name" value="BLR1237 PROTEIN"/>
    <property type="match status" value="1"/>
</dbReference>
<proteinExistence type="inferred from homology"/>
<dbReference type="PANTHER" id="PTHR42928">
    <property type="entry name" value="TRICARBOXYLATE-BINDING PROTEIN"/>
    <property type="match status" value="1"/>
</dbReference>
<evidence type="ECO:0000256" key="2">
    <source>
        <dbReference type="SAM" id="SignalP"/>
    </source>
</evidence>
<dbReference type="OrthoDB" id="8678477at2"/>
<gene>
    <name evidence="3" type="ORF">CCO03_01565</name>
</gene>
<organism evidence="3 4">
    <name type="scientific">Comamonas serinivorans</name>
    <dbReference type="NCBI Taxonomy" id="1082851"/>
    <lineage>
        <taxon>Bacteria</taxon>
        <taxon>Pseudomonadati</taxon>
        <taxon>Pseudomonadota</taxon>
        <taxon>Betaproteobacteria</taxon>
        <taxon>Burkholderiales</taxon>
        <taxon>Comamonadaceae</taxon>
        <taxon>Comamonas</taxon>
    </lineage>
</organism>
<name>A0A1Y0EIT1_9BURK</name>
<accession>A0A1Y0EIT1</accession>
<dbReference type="KEGG" id="cser:CCO03_01565"/>
<comment type="similarity">
    <text evidence="1">Belongs to the UPF0065 (bug) family.</text>
</comment>
<keyword evidence="4" id="KW-1185">Reference proteome</keyword>
<reference evidence="3 4" key="1">
    <citation type="submission" date="2017-05" db="EMBL/GenBank/DDBJ databases">
        <authorList>
            <person name="Song R."/>
            <person name="Chenine A.L."/>
            <person name="Ruprecht R.M."/>
        </authorList>
    </citation>
    <scope>NUCLEOTIDE SEQUENCE [LARGE SCALE GENOMIC DNA]</scope>
    <source>
        <strain evidence="3 4">DSM 26136</strain>
    </source>
</reference>